<protein>
    <submittedName>
        <fullName evidence="2">Uncharacterized protein</fullName>
    </submittedName>
</protein>
<proteinExistence type="predicted"/>
<dbReference type="EMBL" id="BAAAMU010000003">
    <property type="protein sequence ID" value="GAA1613434.1"/>
    <property type="molecule type" value="Genomic_DNA"/>
</dbReference>
<dbReference type="Proteomes" id="UP001500064">
    <property type="component" value="Unassembled WGS sequence"/>
</dbReference>
<comment type="caution">
    <text evidence="2">The sequence shown here is derived from an EMBL/GenBank/DDBJ whole genome shotgun (WGS) entry which is preliminary data.</text>
</comment>
<feature type="signal peptide" evidence="1">
    <location>
        <begin position="1"/>
        <end position="27"/>
    </location>
</feature>
<gene>
    <name evidence="2" type="ORF">GCM10009733_006900</name>
</gene>
<evidence type="ECO:0000313" key="2">
    <source>
        <dbReference type="EMBL" id="GAA1613434.1"/>
    </source>
</evidence>
<evidence type="ECO:0000256" key="1">
    <source>
        <dbReference type="SAM" id="SignalP"/>
    </source>
</evidence>
<name>A0ABP4QQF2_9ACTN</name>
<reference evidence="3" key="1">
    <citation type="journal article" date="2019" name="Int. J. Syst. Evol. Microbiol.">
        <title>The Global Catalogue of Microorganisms (GCM) 10K type strain sequencing project: providing services to taxonomists for standard genome sequencing and annotation.</title>
        <authorList>
            <consortium name="The Broad Institute Genomics Platform"/>
            <consortium name="The Broad Institute Genome Sequencing Center for Infectious Disease"/>
            <person name="Wu L."/>
            <person name="Ma J."/>
        </authorList>
    </citation>
    <scope>NUCLEOTIDE SEQUENCE [LARGE SCALE GENOMIC DNA]</scope>
    <source>
        <strain evidence="3">JCM 13929</strain>
    </source>
</reference>
<evidence type="ECO:0000313" key="3">
    <source>
        <dbReference type="Proteomes" id="UP001500064"/>
    </source>
</evidence>
<sequence length="44" mass="4637">MMTRISAGLVSAAAVIVVAFTPVVAHADSYPKDNYPTDTYPKAP</sequence>
<feature type="chain" id="PRO_5045202596" evidence="1">
    <location>
        <begin position="28"/>
        <end position="44"/>
    </location>
</feature>
<accession>A0ABP4QQF2</accession>
<keyword evidence="1" id="KW-0732">Signal</keyword>
<organism evidence="2 3">
    <name type="scientific">Nonomuraea maheshkhaliensis</name>
    <dbReference type="NCBI Taxonomy" id="419590"/>
    <lineage>
        <taxon>Bacteria</taxon>
        <taxon>Bacillati</taxon>
        <taxon>Actinomycetota</taxon>
        <taxon>Actinomycetes</taxon>
        <taxon>Streptosporangiales</taxon>
        <taxon>Streptosporangiaceae</taxon>
        <taxon>Nonomuraea</taxon>
    </lineage>
</organism>
<keyword evidence="3" id="KW-1185">Reference proteome</keyword>